<dbReference type="Gene3D" id="3.30.565.10">
    <property type="entry name" value="Histidine kinase-like ATPase, C-terminal domain"/>
    <property type="match status" value="1"/>
</dbReference>
<dbReference type="GO" id="GO:0016887">
    <property type="term" value="F:ATP hydrolysis activity"/>
    <property type="evidence" value="ECO:0007669"/>
    <property type="project" value="InterPro"/>
</dbReference>
<dbReference type="EMBL" id="JAHRHJ020000005">
    <property type="protein sequence ID" value="KAH9315601.1"/>
    <property type="molecule type" value="Genomic_DNA"/>
</dbReference>
<dbReference type="GO" id="GO:0005524">
    <property type="term" value="F:ATP binding"/>
    <property type="evidence" value="ECO:0007669"/>
    <property type="project" value="InterPro"/>
</dbReference>
<feature type="non-terminal residue" evidence="5">
    <location>
        <position position="1064"/>
    </location>
</feature>
<dbReference type="PROSITE" id="PS00058">
    <property type="entry name" value="DNA_MISMATCH_REPAIR_1"/>
    <property type="match status" value="1"/>
</dbReference>
<dbReference type="InterPro" id="IPR014762">
    <property type="entry name" value="DNA_mismatch_repair_CS"/>
</dbReference>
<keyword evidence="6" id="KW-1185">Reference proteome</keyword>
<dbReference type="GO" id="GO:0006298">
    <property type="term" value="P:mismatch repair"/>
    <property type="evidence" value="ECO:0007669"/>
    <property type="project" value="InterPro"/>
</dbReference>
<feature type="domain" description="DNA mismatch repair protein S5" evidence="4">
    <location>
        <begin position="221"/>
        <end position="364"/>
    </location>
</feature>
<dbReference type="CDD" id="cd00782">
    <property type="entry name" value="MutL_Trans"/>
    <property type="match status" value="1"/>
</dbReference>
<gene>
    <name evidence="5" type="ORF">KI387_024228</name>
</gene>
<dbReference type="SUPFAM" id="SSF54211">
    <property type="entry name" value="Ribosomal protein S5 domain 2-like"/>
    <property type="match status" value="1"/>
</dbReference>
<keyword evidence="3" id="KW-0234">DNA repair</keyword>
<protein>
    <recommendedName>
        <fullName evidence="4">DNA mismatch repair protein S5 domain-containing protein</fullName>
    </recommendedName>
</protein>
<evidence type="ECO:0000256" key="3">
    <source>
        <dbReference type="ARBA" id="ARBA00023204"/>
    </source>
</evidence>
<evidence type="ECO:0000256" key="2">
    <source>
        <dbReference type="ARBA" id="ARBA00022763"/>
    </source>
</evidence>
<comment type="similarity">
    <text evidence="1">Belongs to the DNA mismatch repair MutL/HexB family.</text>
</comment>
<dbReference type="PANTHER" id="PTHR10073">
    <property type="entry name" value="DNA MISMATCH REPAIR PROTEIN MLH, PMS, MUTL"/>
    <property type="match status" value="1"/>
</dbReference>
<dbReference type="InterPro" id="IPR013507">
    <property type="entry name" value="DNA_mismatch_S5_2-like"/>
</dbReference>
<feature type="non-terminal residue" evidence="5">
    <location>
        <position position="1"/>
    </location>
</feature>
<dbReference type="InterPro" id="IPR036890">
    <property type="entry name" value="HATPase_C_sf"/>
</dbReference>
<name>A0AA38G3U5_TAXCH</name>
<dbReference type="NCBIfam" id="TIGR00585">
    <property type="entry name" value="mutl"/>
    <property type="match status" value="1"/>
</dbReference>
<reference evidence="5 6" key="1">
    <citation type="journal article" date="2021" name="Nat. Plants">
        <title>The Taxus genome provides insights into paclitaxel biosynthesis.</title>
        <authorList>
            <person name="Xiong X."/>
            <person name="Gou J."/>
            <person name="Liao Q."/>
            <person name="Li Y."/>
            <person name="Zhou Q."/>
            <person name="Bi G."/>
            <person name="Li C."/>
            <person name="Du R."/>
            <person name="Wang X."/>
            <person name="Sun T."/>
            <person name="Guo L."/>
            <person name="Liang H."/>
            <person name="Lu P."/>
            <person name="Wu Y."/>
            <person name="Zhang Z."/>
            <person name="Ro D.K."/>
            <person name="Shang Y."/>
            <person name="Huang S."/>
            <person name="Yan J."/>
        </authorList>
    </citation>
    <scope>NUCLEOTIDE SEQUENCE [LARGE SCALE GENOMIC DNA]</scope>
    <source>
        <strain evidence="5">Ta-2019</strain>
    </source>
</reference>
<dbReference type="Pfam" id="PF13589">
    <property type="entry name" value="HATPase_c_3"/>
    <property type="match status" value="1"/>
</dbReference>
<dbReference type="Gene3D" id="3.30.230.10">
    <property type="match status" value="1"/>
</dbReference>
<dbReference type="PANTHER" id="PTHR10073:SF47">
    <property type="entry name" value="DNA MISMATCH REPAIR PROTEIN MLH3"/>
    <property type="match status" value="1"/>
</dbReference>
<dbReference type="GO" id="GO:0140664">
    <property type="term" value="F:ATP-dependent DNA damage sensor activity"/>
    <property type="evidence" value="ECO:0007669"/>
    <property type="project" value="InterPro"/>
</dbReference>
<evidence type="ECO:0000313" key="6">
    <source>
        <dbReference type="Proteomes" id="UP000824469"/>
    </source>
</evidence>
<dbReference type="InterPro" id="IPR014721">
    <property type="entry name" value="Ribsml_uS5_D2-typ_fold_subgr"/>
</dbReference>
<accession>A0AA38G3U5</accession>
<dbReference type="CDD" id="cd16926">
    <property type="entry name" value="HATPase_MutL-MLH-PMS-like"/>
    <property type="match status" value="1"/>
</dbReference>
<dbReference type="GO" id="GO:0030983">
    <property type="term" value="F:mismatched DNA binding"/>
    <property type="evidence" value="ECO:0007669"/>
    <property type="project" value="InterPro"/>
</dbReference>
<dbReference type="InterPro" id="IPR002099">
    <property type="entry name" value="MutL/Mlh/PMS"/>
</dbReference>
<evidence type="ECO:0000259" key="4">
    <source>
        <dbReference type="SMART" id="SM01340"/>
    </source>
</evidence>
<dbReference type="InterPro" id="IPR038973">
    <property type="entry name" value="MutL/Mlh/Pms-like"/>
</dbReference>
<dbReference type="SMART" id="SM01340">
    <property type="entry name" value="DNA_mis_repair"/>
    <property type="match status" value="1"/>
</dbReference>
<dbReference type="GO" id="GO:0032300">
    <property type="term" value="C:mismatch repair complex"/>
    <property type="evidence" value="ECO:0007669"/>
    <property type="project" value="InterPro"/>
</dbReference>
<comment type="caution">
    <text evidence="5">The sequence shown here is derived from an EMBL/GenBank/DDBJ whole genome shotgun (WGS) entry which is preliminary data.</text>
</comment>
<sequence>DSIDVPYIKHIAHLPEAVFNSLRSTINLSDFAQIVEELLSNSIDAGSTKVQVSIDVGSSYIKVEDDGCGIKRDDLTLLGERYATSKLHTLAELNLGVKTLGFRGEALSSLSDVALLEVTTRARGSPNAYTKIIKGCKCLSLGLSRSIRGLGTTVIARDVFYNQPVRRRLFKSSPKKVLQSVKERVLRIALIHPHVAFKVIDVDREEEVIHTIPATSPICILSSIFGNELTNNLRELDFAKGNLRLYGFLSKSPNHLSSKAVQYFYINSHFVQKTPIHTLLNKSSIKINCTSALSGDDLDQIYRGNVKPVKDSTERHLYPAYVLNLSCPFSSYDITYEVTKTMVEFKDWAHVISFIEEVLQQTWGQIPSDSVHGSSRFGLSRSNSKSITKKRKSWQHIDPTYYFPCKTDSRKPSNDCHLSDTEGCSKKKQREFSEERFSEISHMKMDQTIEQKTNEATLSAFSSLDNVPEIKCDIIQLSLQQICGSKEKNTPLEMDIFSMQSSEDKDSNEYLEIEWENQVSGSGLGIPDRRQMKLKTTPDLLHIDDDEAQLSLYNDKNEDVLSKHVFVEKLMNDALPPVFRNEKLLGEEVRFESDERECSNSHAAYSPGMLDFSSDGENSLPSQISCSFLSPITSGWTPLTRKVVGLKWKDEDHSVYKEMDWPRTDEFLEIDYLISKVNIQPVEANSTICPESCIYSDVDSLHTNSGNHLARDRSLQLDQETESSKDNCDQKTSGVQTISLCGNSDKRLKDSWFYFDDGLDSHQSKFVRTGKTVRGVNEIQKGTQEGQRDAFASKARDFSYMGCRTYNLDLDPSPSSELRDMTPPVSLFYESKDYGHRDLGSRYDMELETKRFHHCSSRAVKRRSMSAPPFYKSRRKYGLHINPPCSRSTITRKSKHDYDCSKLSRDCIPTSDFHAELESLFRDVQQSNLFETDEQEDEETVGQFEESEPLLLLDKTSSLTENKNNVCKSETNAVVPLPIPLSVIGSSEDVLMVNTLEEWKQSYIRCDTEDDVLNVSSGALYLDNSGLVPESITKDCFMKANVLQQLDRKYIAIVAQGNLAVVDQ</sequence>
<proteinExistence type="inferred from homology"/>
<keyword evidence="2" id="KW-0227">DNA damage</keyword>
<dbReference type="SUPFAM" id="SSF55874">
    <property type="entry name" value="ATPase domain of HSP90 chaperone/DNA topoisomerase II/histidine kinase"/>
    <property type="match status" value="1"/>
</dbReference>
<dbReference type="InterPro" id="IPR020568">
    <property type="entry name" value="Ribosomal_Su5_D2-typ_SF"/>
</dbReference>
<dbReference type="Proteomes" id="UP000824469">
    <property type="component" value="Unassembled WGS sequence"/>
</dbReference>
<organism evidence="5 6">
    <name type="scientific">Taxus chinensis</name>
    <name type="common">Chinese yew</name>
    <name type="synonym">Taxus wallichiana var. chinensis</name>
    <dbReference type="NCBI Taxonomy" id="29808"/>
    <lineage>
        <taxon>Eukaryota</taxon>
        <taxon>Viridiplantae</taxon>
        <taxon>Streptophyta</taxon>
        <taxon>Embryophyta</taxon>
        <taxon>Tracheophyta</taxon>
        <taxon>Spermatophyta</taxon>
        <taxon>Pinopsida</taxon>
        <taxon>Pinidae</taxon>
        <taxon>Conifers II</taxon>
        <taxon>Cupressales</taxon>
        <taxon>Taxaceae</taxon>
        <taxon>Taxus</taxon>
    </lineage>
</organism>
<dbReference type="FunFam" id="3.30.565.10:FF:000003">
    <property type="entry name" value="DNA mismatch repair endonuclease MutL"/>
    <property type="match status" value="1"/>
</dbReference>
<dbReference type="AlphaFoldDB" id="A0AA38G3U5"/>
<evidence type="ECO:0000256" key="1">
    <source>
        <dbReference type="ARBA" id="ARBA00006082"/>
    </source>
</evidence>
<evidence type="ECO:0000313" key="5">
    <source>
        <dbReference type="EMBL" id="KAH9315601.1"/>
    </source>
</evidence>